<reference evidence="6 7" key="1">
    <citation type="submission" date="2021-01" db="EMBL/GenBank/DDBJ databases">
        <title>WGS of actinomycetes isolated from Thailand.</title>
        <authorList>
            <person name="Thawai C."/>
        </authorList>
    </citation>
    <scope>NUCLEOTIDE SEQUENCE [LARGE SCALE GENOMIC DNA]</scope>
    <source>
        <strain evidence="6 7">LPG 2</strain>
    </source>
</reference>
<gene>
    <name evidence="6" type="ORF">JK358_38380</name>
</gene>
<dbReference type="InterPro" id="IPR011761">
    <property type="entry name" value="ATP-grasp"/>
</dbReference>
<dbReference type="Gene3D" id="3.30.1490.20">
    <property type="entry name" value="ATP-grasp fold, A domain"/>
    <property type="match status" value="1"/>
</dbReference>
<dbReference type="PROSITE" id="PS50975">
    <property type="entry name" value="ATP_GRASP"/>
    <property type="match status" value="1"/>
</dbReference>
<evidence type="ECO:0000256" key="3">
    <source>
        <dbReference type="ARBA" id="ARBA00022840"/>
    </source>
</evidence>
<keyword evidence="3 4" id="KW-0067">ATP-binding</keyword>
<dbReference type="PANTHER" id="PTHR43585">
    <property type="entry name" value="FUMIPYRROLE BIOSYNTHESIS PROTEIN C"/>
    <property type="match status" value="1"/>
</dbReference>
<protein>
    <recommendedName>
        <fullName evidence="5">ATP-grasp domain-containing protein</fullName>
    </recommendedName>
</protein>
<dbReference type="Proteomes" id="UP000602198">
    <property type="component" value="Unassembled WGS sequence"/>
</dbReference>
<dbReference type="PANTHER" id="PTHR43585:SF2">
    <property type="entry name" value="ATP-GRASP ENZYME FSQD"/>
    <property type="match status" value="1"/>
</dbReference>
<accession>A0ABS1MJR1</accession>
<proteinExistence type="predicted"/>
<keyword evidence="7" id="KW-1185">Reference proteome</keyword>
<dbReference type="EMBL" id="JAERRJ010000029">
    <property type="protein sequence ID" value="MBL1080280.1"/>
    <property type="molecule type" value="Genomic_DNA"/>
</dbReference>
<feature type="domain" description="ATP-grasp" evidence="5">
    <location>
        <begin position="97"/>
        <end position="291"/>
    </location>
</feature>
<dbReference type="SUPFAM" id="SSF56059">
    <property type="entry name" value="Glutathione synthetase ATP-binding domain-like"/>
    <property type="match status" value="1"/>
</dbReference>
<dbReference type="Gene3D" id="3.40.50.20">
    <property type="match status" value="1"/>
</dbReference>
<evidence type="ECO:0000256" key="1">
    <source>
        <dbReference type="ARBA" id="ARBA00022598"/>
    </source>
</evidence>
<evidence type="ECO:0000313" key="7">
    <source>
        <dbReference type="Proteomes" id="UP000602198"/>
    </source>
</evidence>
<evidence type="ECO:0000256" key="2">
    <source>
        <dbReference type="ARBA" id="ARBA00022741"/>
    </source>
</evidence>
<comment type="caution">
    <text evidence="6">The sequence shown here is derived from an EMBL/GenBank/DDBJ whole genome shotgun (WGS) entry which is preliminary data.</text>
</comment>
<organism evidence="6 7">
    <name type="scientific">Nocardia acididurans</name>
    <dbReference type="NCBI Taxonomy" id="2802282"/>
    <lineage>
        <taxon>Bacteria</taxon>
        <taxon>Bacillati</taxon>
        <taxon>Actinomycetota</taxon>
        <taxon>Actinomycetes</taxon>
        <taxon>Mycobacteriales</taxon>
        <taxon>Nocardiaceae</taxon>
        <taxon>Nocardia</taxon>
    </lineage>
</organism>
<dbReference type="InterPro" id="IPR052032">
    <property type="entry name" value="ATP-dep_AA_Ligase"/>
</dbReference>
<keyword evidence="2 4" id="KW-0547">Nucleotide-binding</keyword>
<sequence length="390" mass="42224">MPFAERIDHSQYAVTYVTIRSAQRTVPPEATAVIVIEDLAYAAKAVRDLVSTYGRPERIIARGEYDLMTAAALRMEFGVDGDLPEHVVWFRDKLVMCEAVQAAGVDVPEFGEVRTDTEVASFAEAHGFPVVVKPRLGATSRDVVIIESHGELAALPDLSAEPFLVQRFCPDPVGHIDGIWTGTELAAWRVSRYVDTCLSFATGGATLGSVELDDPALRAQAEELAVAVCLALSKGRPQAFHLEYFLGYDDSGRPQLRFLEVAARVGGTEIAYIWRDVHQFDLLGASLDIQLGRTPEPHVFPEDVVGGFVVIRPSVPPPCVVIDSGLEITPALGRTLYDGEVPARGAVITASEGYVGVGAAFRFRGDSTVQVMDSIAQARAGFHMICVPQE</sequence>
<dbReference type="RefSeq" id="WP_201958708.1">
    <property type="nucleotide sequence ID" value="NZ_JAERRJ010000029.1"/>
</dbReference>
<evidence type="ECO:0000313" key="6">
    <source>
        <dbReference type="EMBL" id="MBL1080280.1"/>
    </source>
</evidence>
<name>A0ABS1MJR1_9NOCA</name>
<dbReference type="InterPro" id="IPR013815">
    <property type="entry name" value="ATP_grasp_subdomain_1"/>
</dbReference>
<dbReference type="Gene3D" id="3.30.470.20">
    <property type="entry name" value="ATP-grasp fold, B domain"/>
    <property type="match status" value="1"/>
</dbReference>
<keyword evidence="1" id="KW-0436">Ligase</keyword>
<evidence type="ECO:0000259" key="5">
    <source>
        <dbReference type="PROSITE" id="PS50975"/>
    </source>
</evidence>
<evidence type="ECO:0000256" key="4">
    <source>
        <dbReference type="PROSITE-ProRule" id="PRU00409"/>
    </source>
</evidence>